<dbReference type="InterPro" id="IPR051616">
    <property type="entry name" value="Cul2-RING_E3_ligase_SR"/>
</dbReference>
<dbReference type="Pfam" id="PF12796">
    <property type="entry name" value="Ank_2"/>
    <property type="match status" value="1"/>
</dbReference>
<dbReference type="SUPFAM" id="SSF48403">
    <property type="entry name" value="Ankyrin repeat"/>
    <property type="match status" value="1"/>
</dbReference>
<dbReference type="Gene3D" id="1.25.40.20">
    <property type="entry name" value="Ankyrin repeat-containing domain"/>
    <property type="match status" value="1"/>
</dbReference>
<evidence type="ECO:0000313" key="4">
    <source>
        <dbReference type="Proteomes" id="UP000198327"/>
    </source>
</evidence>
<dbReference type="SMART" id="SM00248">
    <property type="entry name" value="ANK"/>
    <property type="match status" value="5"/>
</dbReference>
<reference evidence="4" key="1">
    <citation type="submission" date="2017-06" db="EMBL/GenBank/DDBJ databases">
        <authorList>
            <person name="Varghese N."/>
            <person name="Submissions S."/>
        </authorList>
    </citation>
    <scope>NUCLEOTIDE SEQUENCE [LARGE SCALE GENOMIC DNA]</scope>
    <source>
        <strain evidence="4">JCM 23211</strain>
    </source>
</reference>
<feature type="signal peptide" evidence="2">
    <location>
        <begin position="1"/>
        <end position="20"/>
    </location>
</feature>
<keyword evidence="4" id="KW-1185">Reference proteome</keyword>
<dbReference type="EMBL" id="FZOW01000007">
    <property type="protein sequence ID" value="SNS93224.1"/>
    <property type="molecule type" value="Genomic_DNA"/>
</dbReference>
<evidence type="ECO:0000256" key="1">
    <source>
        <dbReference type="PROSITE-ProRule" id="PRU00023"/>
    </source>
</evidence>
<feature type="repeat" description="ANK" evidence="1">
    <location>
        <begin position="178"/>
        <end position="210"/>
    </location>
</feature>
<dbReference type="PROSITE" id="PS50297">
    <property type="entry name" value="ANK_REP_REGION"/>
    <property type="match status" value="1"/>
</dbReference>
<sequence length="253" mass="27784">MRRWTLLLLVALFCTSCAQLDRFLSGFRADADRYFDDSRVVELIHAAADGDADELRRMIADGADIESLSNDHDSKRAAITPLMWAVEFASPRAVTTLLEAGADPLAETSGKYNAVNYAVLRDNVGSIEALLDFDPELANAPDRFGGNSLHSIALYGRDDMLELFVDRGADLNTTQTVSGQTPLFSAANVNNVAMCLKLVRAGADAGIRNDQGRTFLTTLFDTNDKVMNREFLSGRDDLVDELRKRGFPVETGR</sequence>
<dbReference type="AlphaFoldDB" id="A0A239ILF0"/>
<protein>
    <submittedName>
        <fullName evidence="3">Uncharacterized protein</fullName>
    </submittedName>
</protein>
<keyword evidence="2" id="KW-0732">Signal</keyword>
<name>A0A239ILF0_9NOCA</name>
<evidence type="ECO:0000313" key="3">
    <source>
        <dbReference type="EMBL" id="SNS93224.1"/>
    </source>
</evidence>
<dbReference type="InterPro" id="IPR036770">
    <property type="entry name" value="Ankyrin_rpt-contain_sf"/>
</dbReference>
<dbReference type="InterPro" id="IPR002110">
    <property type="entry name" value="Ankyrin_rpt"/>
</dbReference>
<dbReference type="PANTHER" id="PTHR46224:SF6">
    <property type="entry name" value="ANKYRIN REPEAT FAMILY PROTEIN"/>
    <property type="match status" value="1"/>
</dbReference>
<proteinExistence type="predicted"/>
<dbReference type="Proteomes" id="UP000198327">
    <property type="component" value="Unassembled WGS sequence"/>
</dbReference>
<dbReference type="Pfam" id="PF00023">
    <property type="entry name" value="Ank"/>
    <property type="match status" value="1"/>
</dbReference>
<dbReference type="PROSITE" id="PS50088">
    <property type="entry name" value="ANK_REPEAT"/>
    <property type="match status" value="2"/>
</dbReference>
<dbReference type="PANTHER" id="PTHR46224">
    <property type="entry name" value="ANKYRIN REPEAT FAMILY PROTEIN"/>
    <property type="match status" value="1"/>
</dbReference>
<keyword evidence="1" id="KW-0040">ANK repeat</keyword>
<evidence type="ECO:0000256" key="2">
    <source>
        <dbReference type="SAM" id="SignalP"/>
    </source>
</evidence>
<accession>A0A239ILF0</accession>
<feature type="repeat" description="ANK" evidence="1">
    <location>
        <begin position="144"/>
        <end position="176"/>
    </location>
</feature>
<feature type="chain" id="PRO_5038533539" evidence="2">
    <location>
        <begin position="21"/>
        <end position="253"/>
    </location>
</feature>
<organism evidence="3 4">
    <name type="scientific">Rhodococcoides kyotonense</name>
    <dbReference type="NCBI Taxonomy" id="398843"/>
    <lineage>
        <taxon>Bacteria</taxon>
        <taxon>Bacillati</taxon>
        <taxon>Actinomycetota</taxon>
        <taxon>Actinomycetes</taxon>
        <taxon>Mycobacteriales</taxon>
        <taxon>Nocardiaceae</taxon>
        <taxon>Rhodococcoides</taxon>
    </lineage>
</organism>
<dbReference type="RefSeq" id="WP_245865619.1">
    <property type="nucleotide sequence ID" value="NZ_FZOW01000007.1"/>
</dbReference>
<gene>
    <name evidence="3" type="ORF">SAMN05421642_10770</name>
</gene>